<evidence type="ECO:0000256" key="6">
    <source>
        <dbReference type="RuleBase" id="RU000382"/>
    </source>
</evidence>
<protein>
    <submittedName>
        <fullName evidence="7">Pyridoxal-dependent decarboxylase</fullName>
    </submittedName>
</protein>
<accession>A0ABN2FCT3</accession>
<name>A0ABN2FCT3_9ACTN</name>
<dbReference type="PANTHER" id="PTHR11999:SF70">
    <property type="entry name" value="MIP05841P"/>
    <property type="match status" value="1"/>
</dbReference>
<comment type="similarity">
    <text evidence="2 6">Belongs to the group II decarboxylase family.</text>
</comment>
<gene>
    <name evidence="7" type="ORF">GCM10009744_32180</name>
</gene>
<keyword evidence="4 6" id="KW-0663">Pyridoxal phosphate</keyword>
<dbReference type="Pfam" id="PF00282">
    <property type="entry name" value="Pyridoxal_deC"/>
    <property type="match status" value="1"/>
</dbReference>
<reference evidence="7 8" key="1">
    <citation type="journal article" date="2019" name="Int. J. Syst. Evol. Microbiol.">
        <title>The Global Catalogue of Microorganisms (GCM) 10K type strain sequencing project: providing services to taxonomists for standard genome sequencing and annotation.</title>
        <authorList>
            <consortium name="The Broad Institute Genomics Platform"/>
            <consortium name="The Broad Institute Genome Sequencing Center for Infectious Disease"/>
            <person name="Wu L."/>
            <person name="Ma J."/>
        </authorList>
    </citation>
    <scope>NUCLEOTIDE SEQUENCE [LARGE SCALE GENOMIC DNA]</scope>
    <source>
        <strain evidence="7 8">JCM 14306</strain>
    </source>
</reference>
<dbReference type="InterPro" id="IPR015422">
    <property type="entry name" value="PyrdxlP-dep_Trfase_small"/>
</dbReference>
<comment type="cofactor">
    <cofactor evidence="1 6">
        <name>pyridoxal 5'-phosphate</name>
        <dbReference type="ChEBI" id="CHEBI:597326"/>
    </cofactor>
</comment>
<evidence type="ECO:0000256" key="2">
    <source>
        <dbReference type="ARBA" id="ARBA00009533"/>
    </source>
</evidence>
<evidence type="ECO:0000256" key="4">
    <source>
        <dbReference type="ARBA" id="ARBA00022898"/>
    </source>
</evidence>
<evidence type="ECO:0000313" key="7">
    <source>
        <dbReference type="EMBL" id="GAA1640041.1"/>
    </source>
</evidence>
<organism evidence="7 8">
    <name type="scientific">Kribbella alba</name>
    <dbReference type="NCBI Taxonomy" id="190197"/>
    <lineage>
        <taxon>Bacteria</taxon>
        <taxon>Bacillati</taxon>
        <taxon>Actinomycetota</taxon>
        <taxon>Actinomycetes</taxon>
        <taxon>Propionibacteriales</taxon>
        <taxon>Kribbellaceae</taxon>
        <taxon>Kribbella</taxon>
    </lineage>
</organism>
<keyword evidence="5 6" id="KW-0456">Lyase</keyword>
<dbReference type="EMBL" id="BAAANE010000005">
    <property type="protein sequence ID" value="GAA1640041.1"/>
    <property type="molecule type" value="Genomic_DNA"/>
</dbReference>
<keyword evidence="3" id="KW-0210">Decarboxylase</keyword>
<dbReference type="InterPro" id="IPR010977">
    <property type="entry name" value="Aromatic_deC"/>
</dbReference>
<dbReference type="PANTHER" id="PTHR11999">
    <property type="entry name" value="GROUP II PYRIDOXAL-5-PHOSPHATE DECARBOXYLASE"/>
    <property type="match status" value="1"/>
</dbReference>
<dbReference type="Gene3D" id="3.40.640.10">
    <property type="entry name" value="Type I PLP-dependent aspartate aminotransferase-like (Major domain)"/>
    <property type="match status" value="1"/>
</dbReference>
<dbReference type="InterPro" id="IPR015421">
    <property type="entry name" value="PyrdxlP-dep_Trfase_major"/>
</dbReference>
<dbReference type="Gene3D" id="3.90.1150.10">
    <property type="entry name" value="Aspartate Aminotransferase, domain 1"/>
    <property type="match status" value="1"/>
</dbReference>
<dbReference type="RefSeq" id="WP_344112260.1">
    <property type="nucleotide sequence ID" value="NZ_BAAANE010000005.1"/>
</dbReference>
<keyword evidence="8" id="KW-1185">Reference proteome</keyword>
<evidence type="ECO:0000256" key="5">
    <source>
        <dbReference type="ARBA" id="ARBA00023239"/>
    </source>
</evidence>
<dbReference type="Proteomes" id="UP001501319">
    <property type="component" value="Unassembled WGS sequence"/>
</dbReference>
<dbReference type="InterPro" id="IPR015424">
    <property type="entry name" value="PyrdxlP-dep_Trfase"/>
</dbReference>
<proteinExistence type="inferred from homology"/>
<comment type="caution">
    <text evidence="7">The sequence shown here is derived from an EMBL/GenBank/DDBJ whole genome shotgun (WGS) entry which is preliminary data.</text>
</comment>
<evidence type="ECO:0000256" key="1">
    <source>
        <dbReference type="ARBA" id="ARBA00001933"/>
    </source>
</evidence>
<evidence type="ECO:0000256" key="3">
    <source>
        <dbReference type="ARBA" id="ARBA00022793"/>
    </source>
</evidence>
<dbReference type="SUPFAM" id="SSF53383">
    <property type="entry name" value="PLP-dependent transferases"/>
    <property type="match status" value="1"/>
</dbReference>
<evidence type="ECO:0000313" key="8">
    <source>
        <dbReference type="Proteomes" id="UP001501319"/>
    </source>
</evidence>
<dbReference type="InterPro" id="IPR002129">
    <property type="entry name" value="PyrdxlP-dep_de-COase"/>
</dbReference>
<sequence length="458" mass="48583">MAQTSSELRDLFRRAADHAADFRESLDERPVRSAKSSAEVRADFQRPLGAAGRPAAEVIDELVSVADGGLVATAGPRYFGFVVGGALPAATAAELLAAGWDQNAWNSVLSPTAAAAEQAAGDWLKELLRLPPTASAGFVTGAQAANTVGLAAARNHVFALAGWDVEADGLIGAPRVRILAGDERHATIDRSLRLLGFGSSSLELVQTNANGVIDLQDLRARLDGHEGPLIVCLQAGNVNTGASDSVGPACRIVHEYGGWVHVDGAFGLWAATSPELRDQVHGLELADSWGCDGHKWLNLPYDSGFVFSAHPEAHVAALAYSASYLVKSGEREPGDYAIESSRRARGLAVWAGLQELGRDGVTEVIDRCCRLARRFAQQLGEAGCEIGNEVVLNQVLVAFGCDDETDRVIAAVQEGGVCWMGGTTWRGRRYMRISVSNHLTTEPDVDRSVQAILAARTG</sequence>